<dbReference type="EMBL" id="FNHH01000018">
    <property type="protein sequence ID" value="SDM64492.1"/>
    <property type="molecule type" value="Genomic_DNA"/>
</dbReference>
<dbReference type="Proteomes" id="UP000199226">
    <property type="component" value="Unassembled WGS sequence"/>
</dbReference>
<organism evidence="1 2">
    <name type="scientific">Daejeonella rubra</name>
    <dbReference type="NCBI Taxonomy" id="990371"/>
    <lineage>
        <taxon>Bacteria</taxon>
        <taxon>Pseudomonadati</taxon>
        <taxon>Bacteroidota</taxon>
        <taxon>Sphingobacteriia</taxon>
        <taxon>Sphingobacteriales</taxon>
        <taxon>Sphingobacteriaceae</taxon>
        <taxon>Daejeonella</taxon>
    </lineage>
</organism>
<sequence length="135" mass="15810">MKYSNRTILRFYQLLGKIFYAAAAIDKVVRKEELDELRKSVKSQWLALDQTFDEFETDSAYQIEIVFDWLNDKHPDPGKAIHSLQLFKKKYPELFNEKVKEMIFQTASAITSSYSAKNKSELVFMSRLERALAES</sequence>
<gene>
    <name evidence="1" type="ORF">SAMN05421813_11829</name>
</gene>
<proteinExistence type="predicted"/>
<dbReference type="RefSeq" id="WP_090705358.1">
    <property type="nucleotide sequence ID" value="NZ_FNHH01000018.1"/>
</dbReference>
<evidence type="ECO:0000313" key="2">
    <source>
        <dbReference type="Proteomes" id="UP000199226"/>
    </source>
</evidence>
<dbReference type="OrthoDB" id="979732at2"/>
<accession>A0A1G9UX45</accession>
<keyword evidence="2" id="KW-1185">Reference proteome</keyword>
<dbReference type="STRING" id="990371.SAMN05421813_11829"/>
<reference evidence="2" key="1">
    <citation type="submission" date="2016-10" db="EMBL/GenBank/DDBJ databases">
        <authorList>
            <person name="Varghese N."/>
            <person name="Submissions S."/>
        </authorList>
    </citation>
    <scope>NUCLEOTIDE SEQUENCE [LARGE SCALE GENOMIC DNA]</scope>
    <source>
        <strain evidence="2">DSM 24536</strain>
    </source>
</reference>
<evidence type="ECO:0008006" key="3">
    <source>
        <dbReference type="Google" id="ProtNLM"/>
    </source>
</evidence>
<protein>
    <recommendedName>
        <fullName evidence="3">TerB family tellurite resistance protein</fullName>
    </recommendedName>
</protein>
<dbReference type="AlphaFoldDB" id="A0A1G9UX45"/>
<name>A0A1G9UX45_9SPHI</name>
<evidence type="ECO:0000313" key="1">
    <source>
        <dbReference type="EMBL" id="SDM64492.1"/>
    </source>
</evidence>